<sequence>MLPSTSAAPATRPVRVARPRRYLMCPPAHFDVTYSINPWMHPEKPTDQSLAMVQWERLRSLYLGLGHQVEQIPPRGGLPDMVFAANGATVVDGRVLSAKFRHAQRQPEGPAYLEWFREHGYLTRDAYHVNEGEGDYLVTSSRILAGTGFRTDVRSHTEAAEFFRREVISLSLVDPRFYHLDTALAVLDGDTIMYFPAAFSADSQATLARLYPDAILADEHDAAVFGLNAVSDGRHVLLAEQATGLIDQLWARGFVPIGVDLSELMKSGGSAKCCTLELRPGPGAVK</sequence>
<organism evidence="1 2">
    <name type="scientific">Labedaea rhizosphaerae</name>
    <dbReference type="NCBI Taxonomy" id="598644"/>
    <lineage>
        <taxon>Bacteria</taxon>
        <taxon>Bacillati</taxon>
        <taxon>Actinomycetota</taxon>
        <taxon>Actinomycetes</taxon>
        <taxon>Pseudonocardiales</taxon>
        <taxon>Pseudonocardiaceae</taxon>
        <taxon>Labedaea</taxon>
    </lineage>
</organism>
<reference evidence="1 2" key="1">
    <citation type="submission" date="2019-03" db="EMBL/GenBank/DDBJ databases">
        <title>Genomic Encyclopedia of Type Strains, Phase IV (KMG-IV): sequencing the most valuable type-strain genomes for metagenomic binning, comparative biology and taxonomic classification.</title>
        <authorList>
            <person name="Goeker M."/>
        </authorList>
    </citation>
    <scope>NUCLEOTIDE SEQUENCE [LARGE SCALE GENOMIC DNA]</scope>
    <source>
        <strain evidence="1 2">DSM 45361</strain>
    </source>
</reference>
<dbReference type="Gene3D" id="3.75.10.10">
    <property type="entry name" value="L-arginine/glycine Amidinotransferase, Chain A"/>
    <property type="match status" value="1"/>
</dbReference>
<dbReference type="EMBL" id="SNXZ01000006">
    <property type="protein sequence ID" value="TDP94044.1"/>
    <property type="molecule type" value="Genomic_DNA"/>
</dbReference>
<dbReference type="Pfam" id="PF19420">
    <property type="entry name" value="DDAH_eukar"/>
    <property type="match status" value="1"/>
</dbReference>
<keyword evidence="1" id="KW-0378">Hydrolase</keyword>
<keyword evidence="2" id="KW-1185">Reference proteome</keyword>
<dbReference type="SUPFAM" id="SSF55909">
    <property type="entry name" value="Pentein"/>
    <property type="match status" value="1"/>
</dbReference>
<dbReference type="GO" id="GO:0016787">
    <property type="term" value="F:hydrolase activity"/>
    <property type="evidence" value="ECO:0007669"/>
    <property type="project" value="UniProtKB-KW"/>
</dbReference>
<dbReference type="NCBIfam" id="NF045659">
    <property type="entry name" value="DiMArgaseDdahMtb"/>
    <property type="match status" value="1"/>
</dbReference>
<evidence type="ECO:0000313" key="2">
    <source>
        <dbReference type="Proteomes" id="UP000295444"/>
    </source>
</evidence>
<protein>
    <submittedName>
        <fullName evidence="1">N-dimethylarginine dimethylaminohydrolase</fullName>
    </submittedName>
</protein>
<comment type="caution">
    <text evidence="1">The sequence shown here is derived from an EMBL/GenBank/DDBJ whole genome shotgun (WGS) entry which is preliminary data.</text>
</comment>
<accession>A0A4R6S487</accession>
<dbReference type="AlphaFoldDB" id="A0A4R6S487"/>
<evidence type="ECO:0000313" key="1">
    <source>
        <dbReference type="EMBL" id="TDP94044.1"/>
    </source>
</evidence>
<dbReference type="RefSeq" id="WP_341815748.1">
    <property type="nucleotide sequence ID" value="NZ_SNXZ01000006.1"/>
</dbReference>
<proteinExistence type="predicted"/>
<gene>
    <name evidence="1" type="ORF">EV186_106438</name>
</gene>
<dbReference type="Proteomes" id="UP000295444">
    <property type="component" value="Unassembled WGS sequence"/>
</dbReference>
<name>A0A4R6S487_LABRH</name>